<evidence type="ECO:0000313" key="2">
    <source>
        <dbReference type="EMBL" id="SVD45747.1"/>
    </source>
</evidence>
<dbReference type="AlphaFoldDB" id="A0A382VGZ2"/>
<keyword evidence="1" id="KW-0812">Transmembrane</keyword>
<protein>
    <submittedName>
        <fullName evidence="2">Uncharacterized protein</fullName>
    </submittedName>
</protein>
<feature type="transmembrane region" description="Helical" evidence="1">
    <location>
        <begin position="14"/>
        <end position="33"/>
    </location>
</feature>
<sequence length="38" mass="4016">MSGVVAWDYGFPGVPPIADIVAAIALSVISINLKRVFK</sequence>
<gene>
    <name evidence="2" type="ORF">METZ01_LOCUS398601</name>
</gene>
<keyword evidence="1" id="KW-1133">Transmembrane helix</keyword>
<keyword evidence="1" id="KW-0472">Membrane</keyword>
<evidence type="ECO:0000256" key="1">
    <source>
        <dbReference type="SAM" id="Phobius"/>
    </source>
</evidence>
<accession>A0A382VGZ2</accession>
<name>A0A382VGZ2_9ZZZZ</name>
<dbReference type="EMBL" id="UINC01151880">
    <property type="protein sequence ID" value="SVD45747.1"/>
    <property type="molecule type" value="Genomic_DNA"/>
</dbReference>
<proteinExistence type="predicted"/>
<reference evidence="2" key="1">
    <citation type="submission" date="2018-05" db="EMBL/GenBank/DDBJ databases">
        <authorList>
            <person name="Lanie J.A."/>
            <person name="Ng W.-L."/>
            <person name="Kazmierczak K.M."/>
            <person name="Andrzejewski T.M."/>
            <person name="Davidsen T.M."/>
            <person name="Wayne K.J."/>
            <person name="Tettelin H."/>
            <person name="Glass J.I."/>
            <person name="Rusch D."/>
            <person name="Podicherti R."/>
            <person name="Tsui H.-C.T."/>
            <person name="Winkler M.E."/>
        </authorList>
    </citation>
    <scope>NUCLEOTIDE SEQUENCE</scope>
</reference>
<organism evidence="2">
    <name type="scientific">marine metagenome</name>
    <dbReference type="NCBI Taxonomy" id="408172"/>
    <lineage>
        <taxon>unclassified sequences</taxon>
        <taxon>metagenomes</taxon>
        <taxon>ecological metagenomes</taxon>
    </lineage>
</organism>